<comment type="caution">
    <text evidence="1">The sequence shown here is derived from an EMBL/GenBank/DDBJ whole genome shotgun (WGS) entry which is preliminary data.</text>
</comment>
<sequence length="787" mass="91622">MTWKIIPPSVKNVWEKWNIRGVILSSLTLQIILIIFSPLRKRTQRSFLVWSLWSAYLFADWAANFCVGLISNNQKDENPITRTSFLLAFWTPFLLLHLGGPDTITAFALEDNELWLRHLLGLFFQVVAAAYVFLLTLPDNTLWIPTLLVFLAGIIKYAERTRALYLASINTFRQSMVRDPDPGPNYAKLMEEYFSKKESGLPSRIVTIGEQYPRPISNVHDTEGSEELKDVEVVQHAYDLFDKFKGLIADMIFSISDRDESREFFHGLRYTDALRVIEVELNFIYEIFYTKVSVVRNKVGYFLRFVSFSSVVAAMALFISEDKHGFKKFDVGVTYTLLYGALGLDFIALFMLIFSDRTLVSTKKSEKKSFMGVILKFDVFKQYLIDNVMVPYLSIKRPKWSPCKEQPYTKYHRLSTRFAFRRWSGSMSGYNFIVYCLDQCPKHAPPINGHGFRFICQFVIHYWFKILQCLKALFCKFINYIGAKDLLETWKYKEKKPFLEELWKFIFGELQRKSKDAGDVESAKKICSARGEYVWEFIFDELRKRHKDAINGDLEDKVITYVNSNKVTFDESLMLWHIATHLCYEEDNKDCDERHFSKLISDYMLYLLIMQPTMMSSIAGIGQMRFQDTCAEAIKFFSKRDLESEDEENANEGSQQRETRKERRERRKKMIVKAACEKLLEVPTEIEPVSVKGDRSKSVLFDACRLAKELKTLPEDLKWKSIAQIWVEILSYAATNCRPTTHVQQVSKGGELISFVWLLMVHLGLGTQFQIKEGHARAKLIVKEEIH</sequence>
<reference evidence="1 2" key="1">
    <citation type="journal article" date="2022" name="DNA Res.">
        <title>Chromosomal-level genome assembly of the orchid tree Bauhinia variegata (Leguminosae; Cercidoideae) supports the allotetraploid origin hypothesis of Bauhinia.</title>
        <authorList>
            <person name="Zhong Y."/>
            <person name="Chen Y."/>
            <person name="Zheng D."/>
            <person name="Pang J."/>
            <person name="Liu Y."/>
            <person name="Luo S."/>
            <person name="Meng S."/>
            <person name="Qian L."/>
            <person name="Wei D."/>
            <person name="Dai S."/>
            <person name="Zhou R."/>
        </authorList>
    </citation>
    <scope>NUCLEOTIDE SEQUENCE [LARGE SCALE GENOMIC DNA]</scope>
    <source>
        <strain evidence="1">BV-YZ2020</strain>
    </source>
</reference>
<proteinExistence type="predicted"/>
<protein>
    <submittedName>
        <fullName evidence="1">Uncharacterized protein</fullName>
    </submittedName>
</protein>
<evidence type="ECO:0000313" key="1">
    <source>
        <dbReference type="EMBL" id="KAI4345905.1"/>
    </source>
</evidence>
<gene>
    <name evidence="1" type="ORF">L6164_012991</name>
</gene>
<evidence type="ECO:0000313" key="2">
    <source>
        <dbReference type="Proteomes" id="UP000828941"/>
    </source>
</evidence>
<organism evidence="1 2">
    <name type="scientific">Bauhinia variegata</name>
    <name type="common">Purple orchid tree</name>
    <name type="synonym">Phanera variegata</name>
    <dbReference type="NCBI Taxonomy" id="167791"/>
    <lineage>
        <taxon>Eukaryota</taxon>
        <taxon>Viridiplantae</taxon>
        <taxon>Streptophyta</taxon>
        <taxon>Embryophyta</taxon>
        <taxon>Tracheophyta</taxon>
        <taxon>Spermatophyta</taxon>
        <taxon>Magnoliopsida</taxon>
        <taxon>eudicotyledons</taxon>
        <taxon>Gunneridae</taxon>
        <taxon>Pentapetalae</taxon>
        <taxon>rosids</taxon>
        <taxon>fabids</taxon>
        <taxon>Fabales</taxon>
        <taxon>Fabaceae</taxon>
        <taxon>Cercidoideae</taxon>
        <taxon>Cercideae</taxon>
        <taxon>Bauhiniinae</taxon>
        <taxon>Bauhinia</taxon>
    </lineage>
</organism>
<dbReference type="EMBL" id="CM039430">
    <property type="protein sequence ID" value="KAI4345905.1"/>
    <property type="molecule type" value="Genomic_DNA"/>
</dbReference>
<dbReference type="Proteomes" id="UP000828941">
    <property type="component" value="Chromosome 5"/>
</dbReference>
<keyword evidence="2" id="KW-1185">Reference proteome</keyword>
<name>A0ACB9PH79_BAUVA</name>
<accession>A0ACB9PH79</accession>